<dbReference type="InterPro" id="IPR029056">
    <property type="entry name" value="Ribokinase-like"/>
</dbReference>
<feature type="domain" description="Carbohydrate kinase PfkB" evidence="1">
    <location>
        <begin position="268"/>
        <end position="347"/>
    </location>
</feature>
<dbReference type="SUPFAM" id="SSF53613">
    <property type="entry name" value="Ribokinase-like"/>
    <property type="match status" value="1"/>
</dbReference>
<dbReference type="AlphaFoldDB" id="A0A8H6VCP1"/>
<organism evidence="2 3">
    <name type="scientific">Pseudocercospora fuligena</name>
    <dbReference type="NCBI Taxonomy" id="685502"/>
    <lineage>
        <taxon>Eukaryota</taxon>
        <taxon>Fungi</taxon>
        <taxon>Dikarya</taxon>
        <taxon>Ascomycota</taxon>
        <taxon>Pezizomycotina</taxon>
        <taxon>Dothideomycetes</taxon>
        <taxon>Dothideomycetidae</taxon>
        <taxon>Mycosphaerellales</taxon>
        <taxon>Mycosphaerellaceae</taxon>
        <taxon>Pseudocercospora</taxon>
    </lineage>
</organism>
<dbReference type="InterPro" id="IPR011611">
    <property type="entry name" value="PfkB_dom"/>
</dbReference>
<sequence length="383" mass="42425">MAAPMFIALGGVWLDEIRIAGEVKFKDVLGGSVTFATLGARLFEADSKNIRLIAPVGHDFPGHAVETLRSWNVDLSTHWRENIPHARGIAHYGKSENERYYQRLTAPINTDSSYLSISETTNTECFHFFETPEALTENVNAILKVRCYKANYDPLVIWEPQAKSMTPASLDVHCETAKLVDAFSPNHVELAGFFEDTVSSMSISLCFTSMDDSFESQLFYVPVCDASTMALIVYEADVLKVKQGHKFERQIVEDQARHFLNDGIGSDGKGCIVVRCAEYGCLVMSRDTEPRWLPAYHTDQEKVVNTTGAGNAFLGAFAIGLLETNDIVKAAMYGQVASSFVIEQVGVPKLSKGSQGELWNGARARDRLAEYEQTVVRRGQDGE</sequence>
<reference evidence="2" key="1">
    <citation type="submission" date="2020-04" db="EMBL/GenBank/DDBJ databases">
        <title>Draft genome resource of the tomato pathogen Pseudocercospora fuligena.</title>
        <authorList>
            <person name="Zaccaron A."/>
        </authorList>
    </citation>
    <scope>NUCLEOTIDE SEQUENCE</scope>
    <source>
        <strain evidence="2">PF001</strain>
    </source>
</reference>
<dbReference type="OrthoDB" id="497927at2759"/>
<accession>A0A8H6VCP1</accession>
<keyword evidence="3" id="KW-1185">Reference proteome</keyword>
<dbReference type="PANTHER" id="PTHR47098">
    <property type="entry name" value="PROTEIN MAK32"/>
    <property type="match status" value="1"/>
</dbReference>
<protein>
    <recommendedName>
        <fullName evidence="1">Carbohydrate kinase PfkB domain-containing protein</fullName>
    </recommendedName>
</protein>
<evidence type="ECO:0000313" key="2">
    <source>
        <dbReference type="EMBL" id="KAF7185772.1"/>
    </source>
</evidence>
<evidence type="ECO:0000259" key="1">
    <source>
        <dbReference type="Pfam" id="PF00294"/>
    </source>
</evidence>
<feature type="non-terminal residue" evidence="2">
    <location>
        <position position="1"/>
    </location>
</feature>
<proteinExistence type="predicted"/>
<comment type="caution">
    <text evidence="2">The sequence shown here is derived from an EMBL/GenBank/DDBJ whole genome shotgun (WGS) entry which is preliminary data.</text>
</comment>
<dbReference type="EMBL" id="JABCIY010000309">
    <property type="protein sequence ID" value="KAF7185772.1"/>
    <property type="molecule type" value="Genomic_DNA"/>
</dbReference>
<dbReference type="Gene3D" id="3.40.1190.20">
    <property type="match status" value="1"/>
</dbReference>
<evidence type="ECO:0000313" key="3">
    <source>
        <dbReference type="Proteomes" id="UP000660729"/>
    </source>
</evidence>
<name>A0A8H6VCP1_9PEZI</name>
<dbReference type="Pfam" id="PF00294">
    <property type="entry name" value="PfkB"/>
    <property type="match status" value="1"/>
</dbReference>
<dbReference type="PANTHER" id="PTHR47098:SF1">
    <property type="entry name" value="PFKB FAMILY CARBOHYDRATE KINASE SUPERFAMILY (AFU_ORTHOLOGUE AFUA_4G09500)"/>
    <property type="match status" value="1"/>
</dbReference>
<dbReference type="Proteomes" id="UP000660729">
    <property type="component" value="Unassembled WGS sequence"/>
</dbReference>
<gene>
    <name evidence="2" type="ORF">HII31_12874</name>
</gene>